<dbReference type="RefSeq" id="WP_076343821.1">
    <property type="nucleotide sequence ID" value="NZ_CP019082.1"/>
</dbReference>
<protein>
    <submittedName>
        <fullName evidence="6">Spore protein SP21</fullName>
    </submittedName>
</protein>
<sequence length="157" mass="17332">MSIERWDPFRETISLRDAMNSLLQESFVRPGGMGLPSAATLPLDVTETENDFVIKASLPGVKPDDVQITVHGDTLTIRGDSKAEEEKKGEHWHLRERRYGSFQRSVALSTPVDSEKARADYENGVLTLTLPKSEAAKPRQIRVGNTAKAQVGNGSKK</sequence>
<dbReference type="STRING" id="1387353.BSF38_01103"/>
<dbReference type="InterPro" id="IPR002068">
    <property type="entry name" value="A-crystallin/Hsp20_dom"/>
</dbReference>
<evidence type="ECO:0000256" key="1">
    <source>
        <dbReference type="PROSITE-ProRule" id="PRU00285"/>
    </source>
</evidence>
<dbReference type="OrthoDB" id="288864at2"/>
<dbReference type="Gene3D" id="2.60.40.790">
    <property type="match status" value="1"/>
</dbReference>
<evidence type="ECO:0000313" key="6">
    <source>
        <dbReference type="EMBL" id="APW59674.1"/>
    </source>
</evidence>
<organism evidence="6 7">
    <name type="scientific">Paludisphaera borealis</name>
    <dbReference type="NCBI Taxonomy" id="1387353"/>
    <lineage>
        <taxon>Bacteria</taxon>
        <taxon>Pseudomonadati</taxon>
        <taxon>Planctomycetota</taxon>
        <taxon>Planctomycetia</taxon>
        <taxon>Isosphaerales</taxon>
        <taxon>Isosphaeraceae</taxon>
        <taxon>Paludisphaera</taxon>
    </lineage>
</organism>
<dbReference type="AlphaFoldDB" id="A0A1U7CL57"/>
<feature type="domain" description="SHSP" evidence="4">
    <location>
        <begin position="34"/>
        <end position="146"/>
    </location>
</feature>
<evidence type="ECO:0000259" key="4">
    <source>
        <dbReference type="PROSITE" id="PS01031"/>
    </source>
</evidence>
<dbReference type="InterPro" id="IPR007052">
    <property type="entry name" value="CS_dom"/>
</dbReference>
<dbReference type="PROSITE" id="PS01031">
    <property type="entry name" value="SHSP"/>
    <property type="match status" value="1"/>
</dbReference>
<accession>A0A1U7CL57</accession>
<evidence type="ECO:0000256" key="2">
    <source>
        <dbReference type="RuleBase" id="RU003616"/>
    </source>
</evidence>
<dbReference type="KEGG" id="pbor:BSF38_01103"/>
<proteinExistence type="inferred from homology"/>
<dbReference type="EMBL" id="CP019082">
    <property type="protein sequence ID" value="APW59674.1"/>
    <property type="molecule type" value="Genomic_DNA"/>
</dbReference>
<dbReference type="InterPro" id="IPR008978">
    <property type="entry name" value="HSP20-like_chaperone"/>
</dbReference>
<gene>
    <name evidence="6" type="primary">hspA_2</name>
    <name evidence="6" type="ORF">BSF38_01103</name>
</gene>
<comment type="similarity">
    <text evidence="1 2">Belongs to the small heat shock protein (HSP20) family.</text>
</comment>
<feature type="domain" description="CS" evidence="5">
    <location>
        <begin position="38"/>
        <end position="141"/>
    </location>
</feature>
<feature type="region of interest" description="Disordered" evidence="3">
    <location>
        <begin position="137"/>
        <end position="157"/>
    </location>
</feature>
<dbReference type="Proteomes" id="UP000186309">
    <property type="component" value="Chromosome"/>
</dbReference>
<keyword evidence="7" id="KW-1185">Reference proteome</keyword>
<name>A0A1U7CL57_9BACT</name>
<dbReference type="PANTHER" id="PTHR11527">
    <property type="entry name" value="HEAT-SHOCK PROTEIN 20 FAMILY MEMBER"/>
    <property type="match status" value="1"/>
</dbReference>
<evidence type="ECO:0000256" key="3">
    <source>
        <dbReference type="SAM" id="MobiDB-lite"/>
    </source>
</evidence>
<dbReference type="CDD" id="cd06464">
    <property type="entry name" value="ACD_sHsps-like"/>
    <property type="match status" value="1"/>
</dbReference>
<dbReference type="PROSITE" id="PS51203">
    <property type="entry name" value="CS"/>
    <property type="match status" value="1"/>
</dbReference>
<dbReference type="InterPro" id="IPR031107">
    <property type="entry name" value="Small_HSP"/>
</dbReference>
<dbReference type="Pfam" id="PF00011">
    <property type="entry name" value="HSP20"/>
    <property type="match status" value="1"/>
</dbReference>
<evidence type="ECO:0000259" key="5">
    <source>
        <dbReference type="PROSITE" id="PS51203"/>
    </source>
</evidence>
<dbReference type="SUPFAM" id="SSF49764">
    <property type="entry name" value="HSP20-like chaperones"/>
    <property type="match status" value="1"/>
</dbReference>
<evidence type="ECO:0000313" key="7">
    <source>
        <dbReference type="Proteomes" id="UP000186309"/>
    </source>
</evidence>
<reference evidence="7" key="1">
    <citation type="submission" date="2016-12" db="EMBL/GenBank/DDBJ databases">
        <title>Comparative genomics of four Isosphaeraceae planctomycetes: a common pool of plasmids and glycoside hydrolase genes.</title>
        <authorList>
            <person name="Ivanova A."/>
        </authorList>
    </citation>
    <scope>NUCLEOTIDE SEQUENCE [LARGE SCALE GENOMIC DNA]</scope>
    <source>
        <strain evidence="7">PX4</strain>
    </source>
</reference>